<name>A0ABN2K939_9MICC</name>
<comment type="caution">
    <text evidence="1">The sequence shown here is derived from an EMBL/GenBank/DDBJ whole genome shotgun (WGS) entry which is preliminary data.</text>
</comment>
<reference evidence="1 2" key="1">
    <citation type="journal article" date="2019" name="Int. J. Syst. Evol. Microbiol.">
        <title>The Global Catalogue of Microorganisms (GCM) 10K type strain sequencing project: providing services to taxonomists for standard genome sequencing and annotation.</title>
        <authorList>
            <consortium name="The Broad Institute Genomics Platform"/>
            <consortium name="The Broad Institute Genome Sequencing Center for Infectious Disease"/>
            <person name="Wu L."/>
            <person name="Ma J."/>
        </authorList>
    </citation>
    <scope>NUCLEOTIDE SEQUENCE [LARGE SCALE GENOMIC DNA]</scope>
    <source>
        <strain evidence="1 2">JCM 14735</strain>
    </source>
</reference>
<gene>
    <name evidence="1" type="ORF">GCM10009767_06670</name>
</gene>
<evidence type="ECO:0000313" key="1">
    <source>
        <dbReference type="EMBL" id="GAA1750433.1"/>
    </source>
</evidence>
<protein>
    <submittedName>
        <fullName evidence="1">Uncharacterized protein</fullName>
    </submittedName>
</protein>
<dbReference type="Proteomes" id="UP001501204">
    <property type="component" value="Unassembled WGS sequence"/>
</dbReference>
<dbReference type="RefSeq" id="WP_344119789.1">
    <property type="nucleotide sequence ID" value="NZ_BAAAOA010000008.1"/>
</dbReference>
<proteinExistence type="predicted"/>
<evidence type="ECO:0000313" key="2">
    <source>
        <dbReference type="Proteomes" id="UP001501204"/>
    </source>
</evidence>
<dbReference type="EMBL" id="BAAAOA010000008">
    <property type="protein sequence ID" value="GAA1750433.1"/>
    <property type="molecule type" value="Genomic_DNA"/>
</dbReference>
<accession>A0ABN2K939</accession>
<sequence length="140" mass="15292">MTFSASGALAVELRPHPPGHWAATYYPMVHTLAGRWADVTRALHEHLLPATEDVSGSSQWIEMRSPDPEHHRGIHLPAWGQPLAAGYLAALAVYDGEDAEEPLPIEHAQQLREATVVVPTGQLSEWVLDGLQDETSHIPG</sequence>
<organism evidence="1 2">
    <name type="scientific">Kocuria aegyptia</name>
    <dbReference type="NCBI Taxonomy" id="330943"/>
    <lineage>
        <taxon>Bacteria</taxon>
        <taxon>Bacillati</taxon>
        <taxon>Actinomycetota</taxon>
        <taxon>Actinomycetes</taxon>
        <taxon>Micrococcales</taxon>
        <taxon>Micrococcaceae</taxon>
        <taxon>Kocuria</taxon>
    </lineage>
</organism>
<keyword evidence="2" id="KW-1185">Reference proteome</keyword>